<keyword evidence="2" id="KW-0472">Membrane</keyword>
<dbReference type="Proteomes" id="UP001597187">
    <property type="component" value="Unassembled WGS sequence"/>
</dbReference>
<evidence type="ECO:0000256" key="1">
    <source>
        <dbReference type="SAM" id="MobiDB-lite"/>
    </source>
</evidence>
<keyword evidence="2" id="KW-0812">Transmembrane</keyword>
<keyword evidence="4" id="KW-1185">Reference proteome</keyword>
<gene>
    <name evidence="3" type="ORF">ACFSBT_20960</name>
</gene>
<organism evidence="3 4">
    <name type="scientific">Halomarina rubra</name>
    <dbReference type="NCBI Taxonomy" id="2071873"/>
    <lineage>
        <taxon>Archaea</taxon>
        <taxon>Methanobacteriati</taxon>
        <taxon>Methanobacteriota</taxon>
        <taxon>Stenosarchaea group</taxon>
        <taxon>Halobacteria</taxon>
        <taxon>Halobacteriales</taxon>
        <taxon>Natronomonadaceae</taxon>
        <taxon>Halomarina</taxon>
    </lineage>
</organism>
<reference evidence="3 4" key="1">
    <citation type="journal article" date="2019" name="Int. J. Syst. Evol. Microbiol.">
        <title>The Global Catalogue of Microorganisms (GCM) 10K type strain sequencing project: providing services to taxonomists for standard genome sequencing and annotation.</title>
        <authorList>
            <consortium name="The Broad Institute Genomics Platform"/>
            <consortium name="The Broad Institute Genome Sequencing Center for Infectious Disease"/>
            <person name="Wu L."/>
            <person name="Ma J."/>
        </authorList>
    </citation>
    <scope>NUCLEOTIDE SEQUENCE [LARGE SCALE GENOMIC DNA]</scope>
    <source>
        <strain evidence="3 4">CGMCC 1.12563</strain>
    </source>
</reference>
<feature type="transmembrane region" description="Helical" evidence="2">
    <location>
        <begin position="83"/>
        <end position="104"/>
    </location>
</feature>
<proteinExistence type="predicted"/>
<sequence length="140" mass="14539">MSQNPNSGTGNAAQGSQGQQSHQGTAQGQQPQNAQQGQQAPQGNGQGAPQNQTQQGRTRNKGPNSTTEEVGSWFTETLVRAGILVLGVAVMIFAIGQAVGASLLEPLAEFFASGTGAWFIVAFLALLVMVAATKSWRTVN</sequence>
<dbReference type="EMBL" id="JBHUDC010000011">
    <property type="protein sequence ID" value="MFD1515758.1"/>
    <property type="molecule type" value="Genomic_DNA"/>
</dbReference>
<name>A0ABD6B1I2_9EURY</name>
<protein>
    <submittedName>
        <fullName evidence="3">Uncharacterized protein</fullName>
    </submittedName>
</protein>
<accession>A0ABD6B1I2</accession>
<dbReference type="RefSeq" id="WP_250875682.1">
    <property type="nucleotide sequence ID" value="NZ_JALXFV010000011.1"/>
</dbReference>
<feature type="compositionally biased region" description="Low complexity" evidence="1">
    <location>
        <begin position="7"/>
        <end position="56"/>
    </location>
</feature>
<feature type="region of interest" description="Disordered" evidence="1">
    <location>
        <begin position="1"/>
        <end position="70"/>
    </location>
</feature>
<keyword evidence="2" id="KW-1133">Transmembrane helix</keyword>
<feature type="transmembrane region" description="Helical" evidence="2">
    <location>
        <begin position="110"/>
        <end position="132"/>
    </location>
</feature>
<evidence type="ECO:0000313" key="4">
    <source>
        <dbReference type="Proteomes" id="UP001597187"/>
    </source>
</evidence>
<comment type="caution">
    <text evidence="3">The sequence shown here is derived from an EMBL/GenBank/DDBJ whole genome shotgun (WGS) entry which is preliminary data.</text>
</comment>
<evidence type="ECO:0000256" key="2">
    <source>
        <dbReference type="SAM" id="Phobius"/>
    </source>
</evidence>
<evidence type="ECO:0000313" key="3">
    <source>
        <dbReference type="EMBL" id="MFD1515758.1"/>
    </source>
</evidence>
<dbReference type="AlphaFoldDB" id="A0ABD6B1I2"/>